<sequence>MKQPVPHNHVAIIGTGFGAIATAVRLQQSGIDDVVLIERAGDVGGVWRDNAYPGAAVDVKSHLYSLSFAPNPDWHNVFAKQPELHAYLNRVVDDFDLRRRLVLNTEVTALYWQANQQRWRIETANGARTAAHVVVATGALAEPVIPELPGLENFEGEKFHSARWNHEFDLHGKKVAVIGTGASAIQFVPAIQPHVGKLTLFQRTAPWIMPRHDHAISARRRAMFRRFPALQRLERTRIYFQFEWMILAFRNPGLMRVPQRRALKHLRKQVRDKALRAKLTPDYRIGCKRILLSDNYLPAVSQPNVDVNTDGIREIRAHSVVDNQGVEHEVDAIIFGTGFETRQLPLTDRLFGTDGISMAESWNGDPAAYLGTAVHGFPNCYLMHGPNIGLGHNSVVQMLESQANYIAETVTYARDFGFAAVEPTQAAQQNYDDDVQRLSEDTVWTAGGCHSWYVNDHGRNVNIWPSSTIDFRRRTSRFIPIDHLVQRPVRELVEA</sequence>
<dbReference type="Proteomes" id="UP000093898">
    <property type="component" value="Unassembled WGS sequence"/>
</dbReference>
<dbReference type="EMBL" id="LZLC01000202">
    <property type="protein sequence ID" value="OBJ38281.1"/>
    <property type="molecule type" value="Genomic_DNA"/>
</dbReference>
<gene>
    <name evidence="5" type="ORF">A5630_29880</name>
</gene>
<dbReference type="PRINTS" id="PR00411">
    <property type="entry name" value="PNDRDTASEI"/>
</dbReference>
<keyword evidence="5" id="KW-0503">Monooxygenase</keyword>
<comment type="caution">
    <text evidence="5">The sequence shown here is derived from an EMBL/GenBank/DDBJ whole genome shotgun (WGS) entry which is preliminary data.</text>
</comment>
<dbReference type="InterPro" id="IPR036188">
    <property type="entry name" value="FAD/NAD-bd_sf"/>
</dbReference>
<evidence type="ECO:0000313" key="6">
    <source>
        <dbReference type="Proteomes" id="UP000093898"/>
    </source>
</evidence>
<dbReference type="InterPro" id="IPR051209">
    <property type="entry name" value="FAD-bind_Monooxygenase_sf"/>
</dbReference>
<dbReference type="RefSeq" id="WP_064984257.1">
    <property type="nucleotide sequence ID" value="NZ_LZLC01000202.1"/>
</dbReference>
<dbReference type="GO" id="GO:0050660">
    <property type="term" value="F:flavin adenine dinucleotide binding"/>
    <property type="evidence" value="ECO:0007669"/>
    <property type="project" value="InterPro"/>
</dbReference>
<evidence type="ECO:0000313" key="5">
    <source>
        <dbReference type="EMBL" id="OBJ38281.1"/>
    </source>
</evidence>
<evidence type="ECO:0000256" key="3">
    <source>
        <dbReference type="ARBA" id="ARBA00022827"/>
    </source>
</evidence>
<dbReference type="SUPFAM" id="SSF51905">
    <property type="entry name" value="FAD/NAD(P)-binding domain"/>
    <property type="match status" value="2"/>
</dbReference>
<dbReference type="PANTHER" id="PTHR42877:SF4">
    <property type="entry name" value="FAD_NAD(P)-BINDING DOMAIN-CONTAINING PROTEIN-RELATED"/>
    <property type="match status" value="1"/>
</dbReference>
<comment type="similarity">
    <text evidence="1">Belongs to the FAD-binding monooxygenase family.</text>
</comment>
<keyword evidence="2" id="KW-0285">Flavoprotein</keyword>
<organism evidence="5 6">
    <name type="scientific">Mycolicibacterium mucogenicum</name>
    <name type="common">Mycobacterium mucogenicum</name>
    <dbReference type="NCBI Taxonomy" id="56689"/>
    <lineage>
        <taxon>Bacteria</taxon>
        <taxon>Bacillati</taxon>
        <taxon>Actinomycetota</taxon>
        <taxon>Actinomycetes</taxon>
        <taxon>Mycobacteriales</taxon>
        <taxon>Mycobacteriaceae</taxon>
        <taxon>Mycolicibacterium</taxon>
    </lineage>
</organism>
<dbReference type="Pfam" id="PF00743">
    <property type="entry name" value="FMO-like"/>
    <property type="match status" value="1"/>
</dbReference>
<proteinExistence type="inferred from homology"/>
<name>A0A1A3GSC1_MYCMU</name>
<evidence type="ECO:0000256" key="4">
    <source>
        <dbReference type="ARBA" id="ARBA00023002"/>
    </source>
</evidence>
<dbReference type="OrthoDB" id="5168853at2"/>
<dbReference type="GO" id="GO:0004499">
    <property type="term" value="F:N,N-dimethylaniline monooxygenase activity"/>
    <property type="evidence" value="ECO:0007669"/>
    <property type="project" value="InterPro"/>
</dbReference>
<dbReference type="Gene3D" id="3.50.50.60">
    <property type="entry name" value="FAD/NAD(P)-binding domain"/>
    <property type="match status" value="2"/>
</dbReference>
<evidence type="ECO:0000256" key="1">
    <source>
        <dbReference type="ARBA" id="ARBA00010139"/>
    </source>
</evidence>
<evidence type="ECO:0000256" key="2">
    <source>
        <dbReference type="ARBA" id="ARBA00022630"/>
    </source>
</evidence>
<dbReference type="InterPro" id="IPR020946">
    <property type="entry name" value="Flavin_mOase-like"/>
</dbReference>
<accession>A0A1A3GSC1</accession>
<dbReference type="PANTHER" id="PTHR42877">
    <property type="entry name" value="L-ORNITHINE N(5)-MONOOXYGENASE-RELATED"/>
    <property type="match status" value="1"/>
</dbReference>
<dbReference type="GO" id="GO:0050661">
    <property type="term" value="F:NADP binding"/>
    <property type="evidence" value="ECO:0007669"/>
    <property type="project" value="InterPro"/>
</dbReference>
<protein>
    <submittedName>
        <fullName evidence="5">4-hydroxyacetophenone monooxygenase</fullName>
    </submittedName>
</protein>
<keyword evidence="4" id="KW-0560">Oxidoreductase</keyword>
<reference evidence="5 6" key="1">
    <citation type="submission" date="2016-06" db="EMBL/GenBank/DDBJ databases">
        <authorList>
            <person name="Kjaerup R.B."/>
            <person name="Dalgaard T.S."/>
            <person name="Juul-Madsen H.R."/>
        </authorList>
    </citation>
    <scope>NUCLEOTIDE SEQUENCE [LARGE SCALE GENOMIC DNA]</scope>
    <source>
        <strain evidence="5 6">1127319.6</strain>
    </source>
</reference>
<dbReference type="AlphaFoldDB" id="A0A1A3GSC1"/>
<keyword evidence="3" id="KW-0274">FAD</keyword>